<dbReference type="Gene3D" id="3.40.50.880">
    <property type="match status" value="1"/>
</dbReference>
<comment type="caution">
    <text evidence="7">The sequence shown here is derived from an EMBL/GenBank/DDBJ whole genome shotgun (WGS) entry which is preliminary data.</text>
</comment>
<keyword evidence="4" id="KW-0346">Stress response</keyword>
<evidence type="ECO:0000259" key="6">
    <source>
        <dbReference type="Pfam" id="PF01965"/>
    </source>
</evidence>
<evidence type="ECO:0000313" key="7">
    <source>
        <dbReference type="EMBL" id="KRL87377.1"/>
    </source>
</evidence>
<reference evidence="7 8" key="1">
    <citation type="journal article" date="2015" name="Genome Announc.">
        <title>Expanding the biotechnology potential of lactobacilli through comparative genomics of 213 strains and associated genera.</title>
        <authorList>
            <person name="Sun Z."/>
            <person name="Harris H.M."/>
            <person name="McCann A."/>
            <person name="Guo C."/>
            <person name="Argimon S."/>
            <person name="Zhang W."/>
            <person name="Yang X."/>
            <person name="Jeffery I.B."/>
            <person name="Cooney J.C."/>
            <person name="Kagawa T.F."/>
            <person name="Liu W."/>
            <person name="Song Y."/>
            <person name="Salvetti E."/>
            <person name="Wrobel A."/>
            <person name="Rasinkangas P."/>
            <person name="Parkhill J."/>
            <person name="Rea M.C."/>
            <person name="O'Sullivan O."/>
            <person name="Ritari J."/>
            <person name="Douillard F.P."/>
            <person name="Paul Ross R."/>
            <person name="Yang R."/>
            <person name="Briner A.E."/>
            <person name="Felis G.E."/>
            <person name="de Vos W.M."/>
            <person name="Barrangou R."/>
            <person name="Klaenhammer T.R."/>
            <person name="Caufield P.W."/>
            <person name="Cui Y."/>
            <person name="Zhang H."/>
            <person name="O'Toole P.W."/>
        </authorList>
    </citation>
    <scope>NUCLEOTIDE SEQUENCE [LARGE SCALE GENOMIC DNA]</scope>
    <source>
        <strain evidence="7 8">DSM 16634</strain>
    </source>
</reference>
<proteinExistence type="predicted"/>
<dbReference type="NCBIfam" id="NF003168">
    <property type="entry name" value="PRK04155.1"/>
    <property type="match status" value="1"/>
</dbReference>
<dbReference type="InterPro" id="IPR002818">
    <property type="entry name" value="DJ-1/PfpI"/>
</dbReference>
<dbReference type="RefSeq" id="WP_025087253.1">
    <property type="nucleotide sequence ID" value="NZ_AZFT01000002.1"/>
</dbReference>
<accession>A0A0R1U1Y9</accession>
<dbReference type="OrthoDB" id="9792284at2"/>
<gene>
    <name evidence="7" type="ORF">FC32_GL001604</name>
</gene>
<dbReference type="PATRIC" id="fig|1423724.4.peg.1669"/>
<evidence type="ECO:0000256" key="2">
    <source>
        <dbReference type="ARBA" id="ARBA00022763"/>
    </source>
</evidence>
<organism evidence="7 8">
    <name type="scientific">Ligilactobacillus apodemi DSM 16634 = JCM 16172</name>
    <dbReference type="NCBI Taxonomy" id="1423724"/>
    <lineage>
        <taxon>Bacteria</taxon>
        <taxon>Bacillati</taxon>
        <taxon>Bacillota</taxon>
        <taxon>Bacilli</taxon>
        <taxon>Lactobacillales</taxon>
        <taxon>Lactobacillaceae</taxon>
        <taxon>Ligilactobacillus</taxon>
    </lineage>
</organism>
<keyword evidence="8" id="KW-1185">Reference proteome</keyword>
<feature type="domain" description="DJ-1/PfpI" evidence="6">
    <location>
        <begin position="75"/>
        <end position="195"/>
    </location>
</feature>
<dbReference type="PIRSF" id="PIRSF037798">
    <property type="entry name" value="Chaperone_HchA"/>
    <property type="match status" value="1"/>
</dbReference>
<dbReference type="SUPFAM" id="SSF52317">
    <property type="entry name" value="Class I glutamine amidotransferase-like"/>
    <property type="match status" value="1"/>
</dbReference>
<name>A0A0R1U1Y9_9LACO</name>
<dbReference type="eggNOG" id="COG0693">
    <property type="taxonomic scope" value="Bacteria"/>
</dbReference>
<dbReference type="GO" id="GO:0019243">
    <property type="term" value="P:methylglyoxal catabolic process to D-lactate via S-lactoyl-glutathione"/>
    <property type="evidence" value="ECO:0007669"/>
    <property type="project" value="TreeGrafter"/>
</dbReference>
<dbReference type="PANTHER" id="PTHR48094">
    <property type="entry name" value="PROTEIN/NUCLEIC ACID DEGLYCASE DJ-1-RELATED"/>
    <property type="match status" value="1"/>
</dbReference>
<dbReference type="PANTHER" id="PTHR48094:SF20">
    <property type="entry name" value="PROTEIN_NUCLEIC ACID DEGLYCASE 1"/>
    <property type="match status" value="1"/>
</dbReference>
<protein>
    <recommendedName>
        <fullName evidence="6">DJ-1/PfpI domain-containing protein</fullName>
    </recommendedName>
</protein>
<keyword evidence="1" id="KW-0963">Cytoplasm</keyword>
<dbReference type="InterPro" id="IPR050325">
    <property type="entry name" value="Prot/Nucl_acid_deglycase"/>
</dbReference>
<keyword evidence="2" id="KW-0227">DNA damage</keyword>
<dbReference type="InterPro" id="IPR017283">
    <property type="entry name" value="HchA"/>
</dbReference>
<evidence type="ECO:0000256" key="5">
    <source>
        <dbReference type="ARBA" id="ARBA00023204"/>
    </source>
</evidence>
<dbReference type="InterPro" id="IPR029062">
    <property type="entry name" value="Class_I_gatase-like"/>
</dbReference>
<evidence type="ECO:0000256" key="1">
    <source>
        <dbReference type="ARBA" id="ARBA00022490"/>
    </source>
</evidence>
<dbReference type="EMBL" id="AZFT01000002">
    <property type="protein sequence ID" value="KRL87377.1"/>
    <property type="molecule type" value="Genomic_DNA"/>
</dbReference>
<dbReference type="GO" id="GO:0006281">
    <property type="term" value="P:DNA repair"/>
    <property type="evidence" value="ECO:0007669"/>
    <property type="project" value="UniProtKB-KW"/>
</dbReference>
<evidence type="ECO:0000256" key="3">
    <source>
        <dbReference type="ARBA" id="ARBA00022801"/>
    </source>
</evidence>
<evidence type="ECO:0000313" key="8">
    <source>
        <dbReference type="Proteomes" id="UP000051324"/>
    </source>
</evidence>
<keyword evidence="3" id="KW-0378">Hydrolase</keyword>
<dbReference type="GO" id="GO:0036524">
    <property type="term" value="F:protein deglycase activity"/>
    <property type="evidence" value="ECO:0007669"/>
    <property type="project" value="InterPro"/>
</dbReference>
<dbReference type="GO" id="GO:0019172">
    <property type="term" value="F:glyoxalase III activity"/>
    <property type="evidence" value="ECO:0007669"/>
    <property type="project" value="TreeGrafter"/>
</dbReference>
<dbReference type="AlphaFoldDB" id="A0A0R1U1Y9"/>
<dbReference type="STRING" id="1423724.FC32_GL001604"/>
<dbReference type="Pfam" id="PF01965">
    <property type="entry name" value="DJ-1_PfpI"/>
    <property type="match status" value="1"/>
</dbReference>
<evidence type="ECO:0000256" key="4">
    <source>
        <dbReference type="ARBA" id="ARBA00023016"/>
    </source>
</evidence>
<dbReference type="GO" id="GO:0005737">
    <property type="term" value="C:cytoplasm"/>
    <property type="evidence" value="ECO:0007669"/>
    <property type="project" value="TreeGrafter"/>
</dbReference>
<sequence length="289" mass="31864">MTELSKKPVRDQAEHNAYFPSAYSLAAYTSPVSDFAGYQNEPVATAKKYKVLLVGTDERYLQMKNGKYFSTGNHPIETLLPLMHLHHAGFEIEVATLSGNQVKFELWALPKEDQAVMDFYHELLPKLEAPAKLADLLPQVEAKDSPYVAVFFPGGHGALLDLPESKEVKQVLQWAMANEKKIVTLCHGPAALLAAANENDETDFLFASYEMTVFPDSLDEGANIDIGYLPGQLKWLLGERLEKLGVKVINQDVTGQVHKDRNVLTGDSPAAANKLGILATQELLADLDN</sequence>
<dbReference type="Proteomes" id="UP000051324">
    <property type="component" value="Unassembled WGS sequence"/>
</dbReference>
<keyword evidence="5" id="KW-0234">DNA repair</keyword>